<dbReference type="Pfam" id="PF00005">
    <property type="entry name" value="ABC_tran"/>
    <property type="match status" value="1"/>
</dbReference>
<dbReference type="AlphaFoldDB" id="A6USI3"/>
<dbReference type="GeneID" id="5325742"/>
<evidence type="ECO:0000259" key="4">
    <source>
        <dbReference type="PROSITE" id="PS50893"/>
    </source>
</evidence>
<dbReference type="EMBL" id="CP000742">
    <property type="protein sequence ID" value="ABR55455.1"/>
    <property type="molecule type" value="Genomic_DNA"/>
</dbReference>
<organism evidence="5 6">
    <name type="scientific">Methanococcus vannielii (strain ATCC 35089 / DSM 1224 / JCM 13029 / OCM 148 / SB)</name>
    <dbReference type="NCBI Taxonomy" id="406327"/>
    <lineage>
        <taxon>Archaea</taxon>
        <taxon>Methanobacteriati</taxon>
        <taxon>Methanobacteriota</taxon>
        <taxon>Methanomada group</taxon>
        <taxon>Methanococci</taxon>
        <taxon>Methanococcales</taxon>
        <taxon>Methanococcaceae</taxon>
        <taxon>Methanococcus</taxon>
    </lineage>
</organism>
<evidence type="ECO:0000256" key="3">
    <source>
        <dbReference type="ARBA" id="ARBA00022840"/>
    </source>
</evidence>
<protein>
    <submittedName>
        <fullName evidence="5">ABC transporter related</fullName>
    </submittedName>
</protein>
<dbReference type="Gene3D" id="3.40.50.300">
    <property type="entry name" value="P-loop containing nucleotide triphosphate hydrolases"/>
    <property type="match status" value="1"/>
</dbReference>
<reference evidence="5" key="1">
    <citation type="submission" date="2007-06" db="EMBL/GenBank/DDBJ databases">
        <title>Complete sequence of Methanococcus vannielii SB.</title>
        <authorList>
            <consortium name="US DOE Joint Genome Institute"/>
            <person name="Copeland A."/>
            <person name="Lucas S."/>
            <person name="Lapidus A."/>
            <person name="Barry K."/>
            <person name="Glavina del Rio T."/>
            <person name="Dalin E."/>
            <person name="Tice H."/>
            <person name="Pitluck S."/>
            <person name="Chain P."/>
            <person name="Malfatti S."/>
            <person name="Shin M."/>
            <person name="Vergez L."/>
            <person name="Schmutz J."/>
            <person name="Larimer F."/>
            <person name="Land M."/>
            <person name="Hauser L."/>
            <person name="Kyrpides N."/>
            <person name="Anderson I."/>
            <person name="Sieprawska-Lupa M."/>
            <person name="Whitman W.B."/>
            <person name="Richardson P."/>
        </authorList>
    </citation>
    <scope>NUCLEOTIDE SEQUENCE [LARGE SCALE GENOMIC DNA]</scope>
    <source>
        <strain evidence="5">SB</strain>
    </source>
</reference>
<dbReference type="PANTHER" id="PTHR24220">
    <property type="entry name" value="IMPORT ATP-BINDING PROTEIN"/>
    <property type="match status" value="1"/>
</dbReference>
<dbReference type="SMART" id="SM00382">
    <property type="entry name" value="AAA"/>
    <property type="match status" value="1"/>
</dbReference>
<dbReference type="PROSITE" id="PS00211">
    <property type="entry name" value="ABC_TRANSPORTER_1"/>
    <property type="match status" value="1"/>
</dbReference>
<name>A6USI3_METVS</name>
<dbReference type="RefSeq" id="WP_012066369.1">
    <property type="nucleotide sequence ID" value="NC_009634.1"/>
</dbReference>
<dbReference type="GO" id="GO:0016887">
    <property type="term" value="F:ATP hydrolysis activity"/>
    <property type="evidence" value="ECO:0007669"/>
    <property type="project" value="InterPro"/>
</dbReference>
<dbReference type="HOGENOM" id="CLU_000604_1_22_2"/>
<dbReference type="eggNOG" id="arCOG00922">
    <property type="taxonomic scope" value="Archaea"/>
</dbReference>
<evidence type="ECO:0000256" key="2">
    <source>
        <dbReference type="ARBA" id="ARBA00022741"/>
    </source>
</evidence>
<dbReference type="GO" id="GO:0005524">
    <property type="term" value="F:ATP binding"/>
    <property type="evidence" value="ECO:0007669"/>
    <property type="project" value="UniProtKB-KW"/>
</dbReference>
<dbReference type="InterPro" id="IPR017871">
    <property type="entry name" value="ABC_transporter-like_CS"/>
</dbReference>
<dbReference type="InterPro" id="IPR017911">
    <property type="entry name" value="MacB-like_ATP-bd"/>
</dbReference>
<dbReference type="InterPro" id="IPR003593">
    <property type="entry name" value="AAA+_ATPase"/>
</dbReference>
<dbReference type="GO" id="GO:0022857">
    <property type="term" value="F:transmembrane transporter activity"/>
    <property type="evidence" value="ECO:0007669"/>
    <property type="project" value="TreeGrafter"/>
</dbReference>
<dbReference type="FunFam" id="3.40.50.300:FF:000032">
    <property type="entry name" value="Export ABC transporter ATP-binding protein"/>
    <property type="match status" value="1"/>
</dbReference>
<dbReference type="STRING" id="406327.Mevan_1563"/>
<dbReference type="GO" id="GO:0005886">
    <property type="term" value="C:plasma membrane"/>
    <property type="evidence" value="ECO:0007669"/>
    <property type="project" value="TreeGrafter"/>
</dbReference>
<dbReference type="InterPro" id="IPR003439">
    <property type="entry name" value="ABC_transporter-like_ATP-bd"/>
</dbReference>
<dbReference type="OrthoDB" id="31298at2157"/>
<keyword evidence="6" id="KW-1185">Reference proteome</keyword>
<dbReference type="SUPFAM" id="SSF52540">
    <property type="entry name" value="P-loop containing nucleoside triphosphate hydrolases"/>
    <property type="match status" value="1"/>
</dbReference>
<dbReference type="InterPro" id="IPR015854">
    <property type="entry name" value="ABC_transpr_LolD-like"/>
</dbReference>
<evidence type="ECO:0000256" key="1">
    <source>
        <dbReference type="ARBA" id="ARBA00022448"/>
    </source>
</evidence>
<dbReference type="PANTHER" id="PTHR24220:SF86">
    <property type="entry name" value="ABC TRANSPORTER ABCH.1"/>
    <property type="match status" value="1"/>
</dbReference>
<dbReference type="CDD" id="cd03255">
    <property type="entry name" value="ABC_MJ0796_LolCDE_FtsE"/>
    <property type="match status" value="1"/>
</dbReference>
<keyword evidence="1" id="KW-0813">Transport</keyword>
<keyword evidence="3" id="KW-0067">ATP-binding</keyword>
<dbReference type="PROSITE" id="PS50893">
    <property type="entry name" value="ABC_TRANSPORTER_2"/>
    <property type="match status" value="1"/>
</dbReference>
<keyword evidence="2" id="KW-0547">Nucleotide-binding</keyword>
<proteinExistence type="predicted"/>
<dbReference type="Proteomes" id="UP000001107">
    <property type="component" value="Chromosome"/>
</dbReference>
<evidence type="ECO:0000313" key="6">
    <source>
        <dbReference type="Proteomes" id="UP000001107"/>
    </source>
</evidence>
<accession>A6USI3</accession>
<sequence>MALIETKKIIKIYGTGEAKSTVLKGINLKIEEGEFVMIMGPSGCGKSTFMNILGLLDVPTKGDIFIKDKKTTKMNESERAVYRRKISGFIFQQFHLINTLTALGNVELPMVLDGKNELKRRKRAKELLKMVDLTEREDYRPSQLSGGQQQRVAIARSLSNNPKILFADEPTGNLDSKSGKQVMEILKKLHKDGMTIIMVTHDEYMIKYATKIIRMKDGEILRIEKIENGEVVGTEEFKNENTQKLVQKW</sequence>
<gene>
    <name evidence="5" type="ordered locus">Mevan_1563</name>
</gene>
<dbReference type="GO" id="GO:0098796">
    <property type="term" value="C:membrane protein complex"/>
    <property type="evidence" value="ECO:0007669"/>
    <property type="project" value="UniProtKB-ARBA"/>
</dbReference>
<dbReference type="KEGG" id="mvn:Mevan_1563"/>
<feature type="domain" description="ABC transporter" evidence="4">
    <location>
        <begin position="4"/>
        <end position="242"/>
    </location>
</feature>
<evidence type="ECO:0000313" key="5">
    <source>
        <dbReference type="EMBL" id="ABR55455.1"/>
    </source>
</evidence>
<dbReference type="InterPro" id="IPR027417">
    <property type="entry name" value="P-loop_NTPase"/>
</dbReference>